<proteinExistence type="predicted"/>
<dbReference type="AlphaFoldDB" id="A0A1I1RL44"/>
<dbReference type="Proteomes" id="UP000199517">
    <property type="component" value="Unassembled WGS sequence"/>
</dbReference>
<evidence type="ECO:0000256" key="1">
    <source>
        <dbReference type="SAM" id="Phobius"/>
    </source>
</evidence>
<feature type="transmembrane region" description="Helical" evidence="1">
    <location>
        <begin position="147"/>
        <end position="180"/>
    </location>
</feature>
<sequence length="516" mass="57434">MTGADAAGWRTRVVLVALAGAMVAMPLLKYQALASNWFDLGLFESVFYAYAQEGGTGHAFFGHVQPFMGLYAHVYLWLGPLGLLALQGLALAALPAWGVWRQYGPWPALALLLYYPLWANALFDFHFDHLAVPLLLGFYVAYERRRIAWAMACALLLAWVKEPFALQTAACGVFLIWQAWRHRAADPLSRRWAMAGGVLVAAGLAWFYVATQWLIPHFTGSSGGLDADAFTWLGQGLGSMVGHLVAHPWLPVTEALANPGKLLYLFICFGLLAFIPLLSPQWLIPALPPLLIAMLARSENYYSYGNHYTAGLIAPLIVAFAHGMPVFQRICSRCGLSSVATVRSLCFVLLVGHAMFAPSPLGRLFWSDKVWSYSKQAYWPDARTQRIKSAIAHWIPRDPGVSVATQNPLNWGHLPRREAYFAFPDGVFDAKAVPGWTSGSAGWRVAPARMRHADYVVLDEKRPWFLLDQGCLWLHGRCTDEAAAQRYRGAVAEVRKRYALVYEDDGFSIFRRTETP</sequence>
<feature type="transmembrane region" description="Helical" evidence="1">
    <location>
        <begin position="304"/>
        <end position="322"/>
    </location>
</feature>
<evidence type="ECO:0000313" key="3">
    <source>
        <dbReference type="Proteomes" id="UP000199517"/>
    </source>
</evidence>
<protein>
    <submittedName>
        <fullName evidence="2">Predicted membrane protein</fullName>
    </submittedName>
</protein>
<organism evidence="2 3">
    <name type="scientific">Paracidovorax konjaci</name>
    <dbReference type="NCBI Taxonomy" id="32040"/>
    <lineage>
        <taxon>Bacteria</taxon>
        <taxon>Pseudomonadati</taxon>
        <taxon>Pseudomonadota</taxon>
        <taxon>Betaproteobacteria</taxon>
        <taxon>Burkholderiales</taxon>
        <taxon>Comamonadaceae</taxon>
        <taxon>Paracidovorax</taxon>
    </lineage>
</organism>
<feature type="transmembrane region" description="Helical" evidence="1">
    <location>
        <begin position="192"/>
        <end position="209"/>
    </location>
</feature>
<feature type="transmembrane region" description="Helical" evidence="1">
    <location>
        <begin position="334"/>
        <end position="356"/>
    </location>
</feature>
<dbReference type="STRING" id="32040.SAMN04489710_10133"/>
<dbReference type="EMBL" id="FOMQ01000001">
    <property type="protein sequence ID" value="SFD32383.1"/>
    <property type="molecule type" value="Genomic_DNA"/>
</dbReference>
<keyword evidence="1" id="KW-0472">Membrane</keyword>
<feature type="transmembrane region" description="Helical" evidence="1">
    <location>
        <begin position="74"/>
        <end position="94"/>
    </location>
</feature>
<dbReference type="InterPro" id="IPR018650">
    <property type="entry name" value="STSV1_Orf64"/>
</dbReference>
<feature type="transmembrane region" description="Helical" evidence="1">
    <location>
        <begin position="262"/>
        <end position="284"/>
    </location>
</feature>
<accession>A0A1I1RL44</accession>
<feature type="transmembrane region" description="Helical" evidence="1">
    <location>
        <begin position="12"/>
        <end position="32"/>
    </location>
</feature>
<keyword evidence="1" id="KW-0812">Transmembrane</keyword>
<feature type="transmembrane region" description="Helical" evidence="1">
    <location>
        <begin position="106"/>
        <end position="127"/>
    </location>
</feature>
<gene>
    <name evidence="2" type="ORF">SAMN04489710_10133</name>
</gene>
<keyword evidence="1" id="KW-1133">Transmembrane helix</keyword>
<keyword evidence="3" id="KW-1185">Reference proteome</keyword>
<dbReference type="Pfam" id="PF09852">
    <property type="entry name" value="DUF2079"/>
    <property type="match status" value="1"/>
</dbReference>
<reference evidence="3" key="1">
    <citation type="submission" date="2016-10" db="EMBL/GenBank/DDBJ databases">
        <authorList>
            <person name="Varghese N."/>
            <person name="Submissions S."/>
        </authorList>
    </citation>
    <scope>NUCLEOTIDE SEQUENCE [LARGE SCALE GENOMIC DNA]</scope>
    <source>
        <strain evidence="3">DSM 7481</strain>
    </source>
</reference>
<evidence type="ECO:0000313" key="2">
    <source>
        <dbReference type="EMBL" id="SFD32383.1"/>
    </source>
</evidence>
<name>A0A1I1RL44_9BURK</name>